<dbReference type="GO" id="GO:0004497">
    <property type="term" value="F:monooxygenase activity"/>
    <property type="evidence" value="ECO:0007669"/>
    <property type="project" value="UniProtKB-KW"/>
</dbReference>
<organism evidence="8 9">
    <name type="scientific">Tuber borchii</name>
    <name type="common">White truffle</name>
    <dbReference type="NCBI Taxonomy" id="42251"/>
    <lineage>
        <taxon>Eukaryota</taxon>
        <taxon>Fungi</taxon>
        <taxon>Dikarya</taxon>
        <taxon>Ascomycota</taxon>
        <taxon>Pezizomycotina</taxon>
        <taxon>Pezizomycetes</taxon>
        <taxon>Pezizales</taxon>
        <taxon>Tuberaceae</taxon>
        <taxon>Tuber</taxon>
    </lineage>
</organism>
<evidence type="ECO:0000313" key="9">
    <source>
        <dbReference type="Proteomes" id="UP000244722"/>
    </source>
</evidence>
<comment type="similarity">
    <text evidence="2 7">Belongs to the cytochrome P450 family.</text>
</comment>
<accession>A0A2T6ZAQ8</accession>
<keyword evidence="9" id="KW-1185">Reference proteome</keyword>
<dbReference type="GO" id="GO:0020037">
    <property type="term" value="F:heme binding"/>
    <property type="evidence" value="ECO:0007669"/>
    <property type="project" value="InterPro"/>
</dbReference>
<evidence type="ECO:0000256" key="3">
    <source>
        <dbReference type="ARBA" id="ARBA00022723"/>
    </source>
</evidence>
<dbReference type="EMBL" id="NESQ01000501">
    <property type="protein sequence ID" value="PUU72581.1"/>
    <property type="molecule type" value="Genomic_DNA"/>
</dbReference>
<keyword evidence="5 6" id="KW-0408">Iron</keyword>
<gene>
    <name evidence="8" type="ORF">B9Z19DRAFT_1197474</name>
</gene>
<dbReference type="Pfam" id="PF00067">
    <property type="entry name" value="p450"/>
    <property type="match status" value="1"/>
</dbReference>
<keyword evidence="4 7" id="KW-0560">Oxidoreductase</keyword>
<dbReference type="SUPFAM" id="SSF48264">
    <property type="entry name" value="Cytochrome P450"/>
    <property type="match status" value="1"/>
</dbReference>
<dbReference type="CDD" id="cd11041">
    <property type="entry name" value="CYP503A1-like"/>
    <property type="match status" value="1"/>
</dbReference>
<dbReference type="InterPro" id="IPR017972">
    <property type="entry name" value="Cyt_P450_CS"/>
</dbReference>
<dbReference type="Proteomes" id="UP000244722">
    <property type="component" value="Unassembled WGS sequence"/>
</dbReference>
<feature type="binding site" description="axial binding residue" evidence="6">
    <location>
        <position position="471"/>
    </location>
    <ligand>
        <name>heme</name>
        <dbReference type="ChEBI" id="CHEBI:30413"/>
    </ligand>
    <ligandPart>
        <name>Fe</name>
        <dbReference type="ChEBI" id="CHEBI:18248"/>
    </ligandPart>
</feature>
<dbReference type="GO" id="GO:0016705">
    <property type="term" value="F:oxidoreductase activity, acting on paired donors, with incorporation or reduction of molecular oxygen"/>
    <property type="evidence" value="ECO:0007669"/>
    <property type="project" value="InterPro"/>
</dbReference>
<sequence length="534" mass="60422">MGIFMRLIDYTEDEKLHGYSLFPTTLVLLFLGIFLLVRKEWSVHSSTKLPIVGIELPGYFGLVKARLKFVSNGFHIVKNGYYKYRGRNFVVTTHGYDKIILTHNQVKELSSASDDIISSQHALTETMMGPYTGLDRFVGTGYLEAAVRVKLTQNLGTIKEAILEETRFALGAEMPEFTTDEWRSVEIFAPILRVVARMSSRVFVGLPLCRNEDWLTVSMTFTGDVFLTLAKLTSIPKPIRPFYAWITSSTKLINSHRKKAQILLGPVIQGRLEEERLAEKNGTVYKKPNDMIQWFIDLVEPHHKTTESLSELQLLAILASIHTTSLSFLNTLFDLAAHPECVQPIREEIESVISENNGVLDRATMRKMKKTDSFFKEAMRARIGLFSFNRKVLKSVTLSDGTCLPKGALIAAPTSMFSTDPEIVEDPETFDGFRWYKKSLEADGSRSATSNINWATTSSKDLTFGHGKHACPGRYFATEEMKMILTFIILQYDVKYPEGQSRPASIDHGEFSYPDTTKQLLFKKLPGPKKFSFL</sequence>
<evidence type="ECO:0000256" key="1">
    <source>
        <dbReference type="ARBA" id="ARBA00001971"/>
    </source>
</evidence>
<keyword evidence="6 7" id="KW-0349">Heme</keyword>
<comment type="caution">
    <text evidence="8">The sequence shown here is derived from an EMBL/GenBank/DDBJ whole genome shotgun (WGS) entry which is preliminary data.</text>
</comment>
<dbReference type="GO" id="GO:0005506">
    <property type="term" value="F:iron ion binding"/>
    <property type="evidence" value="ECO:0007669"/>
    <property type="project" value="InterPro"/>
</dbReference>
<evidence type="ECO:0000256" key="2">
    <source>
        <dbReference type="ARBA" id="ARBA00010617"/>
    </source>
</evidence>
<dbReference type="STRING" id="42251.A0A2T6ZAQ8"/>
<keyword evidence="7" id="KW-0503">Monooxygenase</keyword>
<dbReference type="PANTHER" id="PTHR46206:SF7">
    <property type="entry name" value="P450, PUTATIVE (EUROFUNG)-RELATED"/>
    <property type="match status" value="1"/>
</dbReference>
<dbReference type="InterPro" id="IPR036396">
    <property type="entry name" value="Cyt_P450_sf"/>
</dbReference>
<dbReference type="PROSITE" id="PS00086">
    <property type="entry name" value="CYTOCHROME_P450"/>
    <property type="match status" value="1"/>
</dbReference>
<evidence type="ECO:0000313" key="8">
    <source>
        <dbReference type="EMBL" id="PUU72581.1"/>
    </source>
</evidence>
<dbReference type="PRINTS" id="PR00465">
    <property type="entry name" value="EP450IV"/>
</dbReference>
<keyword evidence="3 6" id="KW-0479">Metal-binding</keyword>
<evidence type="ECO:0000256" key="6">
    <source>
        <dbReference type="PIRSR" id="PIRSR602403-1"/>
    </source>
</evidence>
<dbReference type="AlphaFoldDB" id="A0A2T6ZAQ8"/>
<name>A0A2T6ZAQ8_TUBBO</name>
<dbReference type="PANTHER" id="PTHR46206">
    <property type="entry name" value="CYTOCHROME P450"/>
    <property type="match status" value="1"/>
</dbReference>
<proteinExistence type="inferred from homology"/>
<protein>
    <submittedName>
        <fullName evidence="8">Cytochrome P450</fullName>
    </submittedName>
</protein>
<dbReference type="Gene3D" id="1.10.630.10">
    <property type="entry name" value="Cytochrome P450"/>
    <property type="match status" value="1"/>
</dbReference>
<dbReference type="InterPro" id="IPR002403">
    <property type="entry name" value="Cyt_P450_E_grp-IV"/>
</dbReference>
<dbReference type="OrthoDB" id="1844152at2759"/>
<evidence type="ECO:0000256" key="4">
    <source>
        <dbReference type="ARBA" id="ARBA00023002"/>
    </source>
</evidence>
<evidence type="ECO:0000256" key="5">
    <source>
        <dbReference type="ARBA" id="ARBA00023004"/>
    </source>
</evidence>
<comment type="cofactor">
    <cofactor evidence="1 6">
        <name>heme</name>
        <dbReference type="ChEBI" id="CHEBI:30413"/>
    </cofactor>
</comment>
<evidence type="ECO:0000256" key="7">
    <source>
        <dbReference type="RuleBase" id="RU000461"/>
    </source>
</evidence>
<reference evidence="8 9" key="1">
    <citation type="submission" date="2017-04" db="EMBL/GenBank/DDBJ databases">
        <title>Draft genome sequence of Tuber borchii Vittad., a whitish edible truffle.</title>
        <authorList>
            <consortium name="DOE Joint Genome Institute"/>
            <person name="Murat C."/>
            <person name="Kuo A."/>
            <person name="Barry K.W."/>
            <person name="Clum A."/>
            <person name="Dockter R.B."/>
            <person name="Fauchery L."/>
            <person name="Iotti M."/>
            <person name="Kohler A."/>
            <person name="Labutti K."/>
            <person name="Lindquist E.A."/>
            <person name="Lipzen A."/>
            <person name="Ohm R.A."/>
            <person name="Wang M."/>
            <person name="Grigoriev I.V."/>
            <person name="Zambonelli A."/>
            <person name="Martin F.M."/>
        </authorList>
    </citation>
    <scope>NUCLEOTIDE SEQUENCE [LARGE SCALE GENOMIC DNA]</scope>
    <source>
        <strain evidence="8 9">Tbo3840</strain>
    </source>
</reference>
<dbReference type="InterPro" id="IPR001128">
    <property type="entry name" value="Cyt_P450"/>
</dbReference>